<proteinExistence type="predicted"/>
<comment type="caution">
    <text evidence="1">The sequence shown here is derived from an EMBL/GenBank/DDBJ whole genome shotgun (WGS) entry which is preliminary data.</text>
</comment>
<reference evidence="1 2" key="1">
    <citation type="submission" date="2021-01" db="EMBL/GenBank/DDBJ databases">
        <title>Whole genome shotgun sequence of Actinoplanes palleronii NBRC 14916.</title>
        <authorList>
            <person name="Komaki H."/>
            <person name="Tamura T."/>
        </authorList>
    </citation>
    <scope>NUCLEOTIDE SEQUENCE [LARGE SCALE GENOMIC DNA]</scope>
    <source>
        <strain evidence="1 2">NBRC 14916</strain>
    </source>
</reference>
<sequence length="82" mass="8576">MTRFLVAAVHRIAGRPWALVTGNLAGDALRAGDEMELSDRTGTVHPVVIRSIEMHGPPGTTTLAVDAAFADLLGAGSILRRG</sequence>
<name>A0ABQ4B127_9ACTN</name>
<dbReference type="EMBL" id="BOMS01000009">
    <property type="protein sequence ID" value="GIE64371.1"/>
    <property type="molecule type" value="Genomic_DNA"/>
</dbReference>
<evidence type="ECO:0000313" key="2">
    <source>
        <dbReference type="Proteomes" id="UP000624709"/>
    </source>
</evidence>
<gene>
    <name evidence="1" type="ORF">Apa02nite_004790</name>
</gene>
<keyword evidence="2" id="KW-1185">Reference proteome</keyword>
<protein>
    <submittedName>
        <fullName evidence="1">Uncharacterized protein</fullName>
    </submittedName>
</protein>
<dbReference type="RefSeq" id="WP_203823615.1">
    <property type="nucleotide sequence ID" value="NZ_BAAATY010000005.1"/>
</dbReference>
<evidence type="ECO:0000313" key="1">
    <source>
        <dbReference type="EMBL" id="GIE64371.1"/>
    </source>
</evidence>
<dbReference type="Proteomes" id="UP000624709">
    <property type="component" value="Unassembled WGS sequence"/>
</dbReference>
<organism evidence="1 2">
    <name type="scientific">Actinoplanes palleronii</name>
    <dbReference type="NCBI Taxonomy" id="113570"/>
    <lineage>
        <taxon>Bacteria</taxon>
        <taxon>Bacillati</taxon>
        <taxon>Actinomycetota</taxon>
        <taxon>Actinomycetes</taxon>
        <taxon>Micromonosporales</taxon>
        <taxon>Micromonosporaceae</taxon>
        <taxon>Actinoplanes</taxon>
    </lineage>
</organism>
<accession>A0ABQ4B127</accession>
<dbReference type="Gene3D" id="2.40.30.10">
    <property type="entry name" value="Translation factors"/>
    <property type="match status" value="1"/>
</dbReference>